<sequence>MAKIEIYTQPGCPFCQRALMLFQAKDVAVHEINAPKGSKEREEAIERSGGKTTVPQIFIDGKGIGGCDDLMALNQSGELQKLLNI</sequence>
<reference evidence="10" key="1">
    <citation type="submission" date="2014-06" db="EMBL/GenBank/DDBJ databases">
        <authorList>
            <person name="Winans N.J."/>
            <person name="Newell P.D."/>
            <person name="Douglas A.E."/>
        </authorList>
    </citation>
    <scope>NUCLEOTIDE SEQUENCE [LARGE SCALE GENOMIC DNA]</scope>
    <source>
        <strain evidence="10">DmL_052</strain>
    </source>
</reference>
<dbReference type="Proteomes" id="UP000194946">
    <property type="component" value="Unassembled WGS sequence"/>
</dbReference>
<keyword evidence="10" id="KW-1185">Reference proteome</keyword>
<protein>
    <recommendedName>
        <fullName evidence="7">Glutaredoxin</fullName>
    </recommendedName>
</protein>
<dbReference type="RefSeq" id="WP_008855101.1">
    <property type="nucleotide sequence ID" value="NZ_JOPB01000029.1"/>
</dbReference>
<dbReference type="NCBIfam" id="TIGR02181">
    <property type="entry name" value="GRX_bact"/>
    <property type="match status" value="1"/>
</dbReference>
<evidence type="ECO:0000259" key="8">
    <source>
        <dbReference type="Pfam" id="PF00462"/>
    </source>
</evidence>
<keyword evidence="6 7" id="KW-0676">Redox-active center</keyword>
<dbReference type="PRINTS" id="PR00160">
    <property type="entry name" value="GLUTAREDOXIN"/>
</dbReference>
<dbReference type="Gene3D" id="3.40.30.10">
    <property type="entry name" value="Glutaredoxin"/>
    <property type="match status" value="1"/>
</dbReference>
<dbReference type="CDD" id="cd03418">
    <property type="entry name" value="GRX_GRXb_1_3_like"/>
    <property type="match status" value="1"/>
</dbReference>
<dbReference type="GO" id="GO:0005737">
    <property type="term" value="C:cytoplasm"/>
    <property type="evidence" value="ECO:0007669"/>
    <property type="project" value="TreeGrafter"/>
</dbReference>
<feature type="domain" description="Glutaredoxin" evidence="8">
    <location>
        <begin position="4"/>
        <end position="64"/>
    </location>
</feature>
<evidence type="ECO:0000256" key="3">
    <source>
        <dbReference type="ARBA" id="ARBA00022448"/>
    </source>
</evidence>
<dbReference type="InterPro" id="IPR014025">
    <property type="entry name" value="Glutaredoxin_subgr"/>
</dbReference>
<dbReference type="PROSITE" id="PS51354">
    <property type="entry name" value="GLUTAREDOXIN_2"/>
    <property type="match status" value="1"/>
</dbReference>
<gene>
    <name evidence="9" type="ORF">HK18_04985</name>
</gene>
<evidence type="ECO:0000256" key="5">
    <source>
        <dbReference type="ARBA" id="ARBA00023157"/>
    </source>
</evidence>
<comment type="caution">
    <text evidence="9">The sequence shown here is derived from an EMBL/GenBank/DDBJ whole genome shotgun (WGS) entry which is preliminary data.</text>
</comment>
<evidence type="ECO:0000256" key="7">
    <source>
        <dbReference type="RuleBase" id="RU364065"/>
    </source>
</evidence>
<dbReference type="InterPro" id="IPR036249">
    <property type="entry name" value="Thioredoxin-like_sf"/>
</dbReference>
<dbReference type="InterPro" id="IPR011900">
    <property type="entry name" value="GRX_bact"/>
</dbReference>
<dbReference type="InterPro" id="IPR011767">
    <property type="entry name" value="GLR_AS"/>
</dbReference>
<comment type="function">
    <text evidence="1 7">Has a glutathione-disulfide oxidoreductase activity in the presence of NADPH and glutathione reductase. Reduces low molecular weight disulfides and proteins.</text>
</comment>
<keyword evidence="4 7" id="KW-0249">Electron transport</keyword>
<dbReference type="GO" id="GO:0015038">
    <property type="term" value="F:glutathione disulfide oxidoreductase activity"/>
    <property type="evidence" value="ECO:0007669"/>
    <property type="project" value="UniProtKB-UniRule"/>
</dbReference>
<dbReference type="PANTHER" id="PTHR45694:SF18">
    <property type="entry name" value="GLUTAREDOXIN-1-RELATED"/>
    <property type="match status" value="1"/>
</dbReference>
<keyword evidence="3 7" id="KW-0813">Transport</keyword>
<dbReference type="PROSITE" id="PS00195">
    <property type="entry name" value="GLUTAREDOXIN_1"/>
    <property type="match status" value="1"/>
</dbReference>
<dbReference type="EMBL" id="JOPB01000029">
    <property type="protein sequence ID" value="OUI77635.1"/>
    <property type="molecule type" value="Genomic_DNA"/>
</dbReference>
<name>A0A251ZSJ6_9PROT</name>
<evidence type="ECO:0000256" key="1">
    <source>
        <dbReference type="ARBA" id="ARBA00002549"/>
    </source>
</evidence>
<dbReference type="InterPro" id="IPR002109">
    <property type="entry name" value="Glutaredoxin"/>
</dbReference>
<keyword evidence="7" id="KW-0963">Cytoplasm</keyword>
<dbReference type="Pfam" id="PF00462">
    <property type="entry name" value="Glutaredoxin"/>
    <property type="match status" value="1"/>
</dbReference>
<organism evidence="9 10">
    <name type="scientific">Commensalibacter intestini</name>
    <dbReference type="NCBI Taxonomy" id="479936"/>
    <lineage>
        <taxon>Bacteria</taxon>
        <taxon>Pseudomonadati</taxon>
        <taxon>Pseudomonadota</taxon>
        <taxon>Alphaproteobacteria</taxon>
        <taxon>Acetobacterales</taxon>
        <taxon>Acetobacteraceae</taxon>
    </lineage>
</organism>
<dbReference type="PANTHER" id="PTHR45694">
    <property type="entry name" value="GLUTAREDOXIN 2"/>
    <property type="match status" value="1"/>
</dbReference>
<dbReference type="SUPFAM" id="SSF52833">
    <property type="entry name" value="Thioredoxin-like"/>
    <property type="match status" value="1"/>
</dbReference>
<dbReference type="GO" id="GO:0045454">
    <property type="term" value="P:cell redox homeostasis"/>
    <property type="evidence" value="ECO:0007669"/>
    <property type="project" value="InterPro"/>
</dbReference>
<evidence type="ECO:0000256" key="4">
    <source>
        <dbReference type="ARBA" id="ARBA00022982"/>
    </source>
</evidence>
<dbReference type="AlphaFoldDB" id="A0A251ZSJ6"/>
<evidence type="ECO:0000256" key="6">
    <source>
        <dbReference type="ARBA" id="ARBA00023284"/>
    </source>
</evidence>
<accession>A0A251ZSJ6</accession>
<keyword evidence="5" id="KW-1015">Disulfide bond</keyword>
<comment type="similarity">
    <text evidence="2 7">Belongs to the glutaredoxin family.</text>
</comment>
<proteinExistence type="inferred from homology"/>
<evidence type="ECO:0000256" key="2">
    <source>
        <dbReference type="ARBA" id="ARBA00007787"/>
    </source>
</evidence>
<dbReference type="GO" id="GO:0034599">
    <property type="term" value="P:cellular response to oxidative stress"/>
    <property type="evidence" value="ECO:0007669"/>
    <property type="project" value="TreeGrafter"/>
</dbReference>
<evidence type="ECO:0000313" key="10">
    <source>
        <dbReference type="Proteomes" id="UP000194946"/>
    </source>
</evidence>
<evidence type="ECO:0000313" key="9">
    <source>
        <dbReference type="EMBL" id="OUI77635.1"/>
    </source>
</evidence>